<protein>
    <submittedName>
        <fullName evidence="2">Uncharacterized protein</fullName>
    </submittedName>
</protein>
<name>A0A388LSG5_CHABU</name>
<organism evidence="2 3">
    <name type="scientific">Chara braunii</name>
    <name type="common">Braun's stonewort</name>
    <dbReference type="NCBI Taxonomy" id="69332"/>
    <lineage>
        <taxon>Eukaryota</taxon>
        <taxon>Viridiplantae</taxon>
        <taxon>Streptophyta</taxon>
        <taxon>Charophyceae</taxon>
        <taxon>Charales</taxon>
        <taxon>Characeae</taxon>
        <taxon>Chara</taxon>
    </lineage>
</organism>
<keyword evidence="3" id="KW-1185">Reference proteome</keyword>
<reference evidence="2 3" key="1">
    <citation type="journal article" date="2018" name="Cell">
        <title>The Chara Genome: Secondary Complexity and Implications for Plant Terrestrialization.</title>
        <authorList>
            <person name="Nishiyama T."/>
            <person name="Sakayama H."/>
            <person name="Vries J.D."/>
            <person name="Buschmann H."/>
            <person name="Saint-Marcoux D."/>
            <person name="Ullrich K.K."/>
            <person name="Haas F.B."/>
            <person name="Vanderstraeten L."/>
            <person name="Becker D."/>
            <person name="Lang D."/>
            <person name="Vosolsobe S."/>
            <person name="Rombauts S."/>
            <person name="Wilhelmsson P.K.I."/>
            <person name="Janitza P."/>
            <person name="Kern R."/>
            <person name="Heyl A."/>
            <person name="Rumpler F."/>
            <person name="Villalobos L.I.A.C."/>
            <person name="Clay J.M."/>
            <person name="Skokan R."/>
            <person name="Toyoda A."/>
            <person name="Suzuki Y."/>
            <person name="Kagoshima H."/>
            <person name="Schijlen E."/>
            <person name="Tajeshwar N."/>
            <person name="Catarino B."/>
            <person name="Hetherington A.J."/>
            <person name="Saltykova A."/>
            <person name="Bonnot C."/>
            <person name="Breuninger H."/>
            <person name="Symeonidi A."/>
            <person name="Radhakrishnan G.V."/>
            <person name="Van Nieuwerburgh F."/>
            <person name="Deforce D."/>
            <person name="Chang C."/>
            <person name="Karol K.G."/>
            <person name="Hedrich R."/>
            <person name="Ulvskov P."/>
            <person name="Glockner G."/>
            <person name="Delwiche C.F."/>
            <person name="Petrasek J."/>
            <person name="Van de Peer Y."/>
            <person name="Friml J."/>
            <person name="Beilby M."/>
            <person name="Dolan L."/>
            <person name="Kohara Y."/>
            <person name="Sugano S."/>
            <person name="Fujiyama A."/>
            <person name="Delaux P.-M."/>
            <person name="Quint M."/>
            <person name="TheiBen G."/>
            <person name="Hagemann M."/>
            <person name="Harholt J."/>
            <person name="Dunand C."/>
            <person name="Zachgo S."/>
            <person name="Langdale J."/>
            <person name="Maumus F."/>
            <person name="Straeten D.V.D."/>
            <person name="Gould S.B."/>
            <person name="Rensing S.A."/>
        </authorList>
    </citation>
    <scope>NUCLEOTIDE SEQUENCE [LARGE SCALE GENOMIC DNA]</scope>
    <source>
        <strain evidence="2 3">S276</strain>
    </source>
</reference>
<comment type="caution">
    <text evidence="2">The sequence shown here is derived from an EMBL/GenBank/DDBJ whole genome shotgun (WGS) entry which is preliminary data.</text>
</comment>
<evidence type="ECO:0000313" key="3">
    <source>
        <dbReference type="Proteomes" id="UP000265515"/>
    </source>
</evidence>
<dbReference type="EMBL" id="BFEA01000506">
    <property type="protein sequence ID" value="GBG85143.1"/>
    <property type="molecule type" value="Genomic_DNA"/>
</dbReference>
<dbReference type="AlphaFoldDB" id="A0A388LSG5"/>
<dbReference type="Proteomes" id="UP000265515">
    <property type="component" value="Unassembled WGS sequence"/>
</dbReference>
<dbReference type="Gramene" id="GBG85143">
    <property type="protein sequence ID" value="GBG85143"/>
    <property type="gene ID" value="CBR_g39709"/>
</dbReference>
<evidence type="ECO:0000313" key="2">
    <source>
        <dbReference type="EMBL" id="GBG85143.1"/>
    </source>
</evidence>
<sequence>MITMMTMMTWHGGDDLDDDVDDGQVTTSKQGGSGRRSWVGWKGSNRSDTSVTGVRLRGFDRILQGKKVVVADTGPGARERYKEDLQKILVRMTKQELQELCKKDDITYVTKQTTAAEVAEIRAMIAFGPGSEPAARDVHPSWRNDRPRNLVYQRDPDMSALLMELVSERREEKERRKKEADEKEKAEQDKRMAEEEEKTKLEKERKAVEKEQRMKEFIDSAISNKDQGSLSGIELLTKISEDNKKIWVEIENIGRGNLNLDRQKEIEGRLSTLENEKRKTMETKGSPPEPAKGKQKVDGPDGLTIGLMAMEMDNLRRFRDKAEGVLKRICQDITEIKTGRASELQELCKKDDITYVTKQTTVAELAEIRAMIAFGPGNEPAARDVHAVPS</sequence>
<feature type="region of interest" description="Disordered" evidence="1">
    <location>
        <begin position="168"/>
        <end position="207"/>
    </location>
</feature>
<proteinExistence type="predicted"/>
<feature type="region of interest" description="Disordered" evidence="1">
    <location>
        <begin position="13"/>
        <end position="44"/>
    </location>
</feature>
<evidence type="ECO:0000256" key="1">
    <source>
        <dbReference type="SAM" id="MobiDB-lite"/>
    </source>
</evidence>
<gene>
    <name evidence="2" type="ORF">CBR_g39709</name>
</gene>
<feature type="region of interest" description="Disordered" evidence="1">
    <location>
        <begin position="274"/>
        <end position="301"/>
    </location>
</feature>
<accession>A0A388LSG5</accession>